<dbReference type="InterPro" id="IPR029044">
    <property type="entry name" value="Nucleotide-diphossugar_trans"/>
</dbReference>
<dbReference type="PANTHER" id="PTHR11675:SF43">
    <property type="entry name" value="POLYPEPTIDE N-ACETYLGALACTOSAMINYLTRANSFERASE 1"/>
    <property type="match status" value="1"/>
</dbReference>
<evidence type="ECO:0000256" key="1">
    <source>
        <dbReference type="ARBA" id="ARBA00023157"/>
    </source>
</evidence>
<keyword evidence="2" id="KW-0472">Membrane</keyword>
<gene>
    <name evidence="4" type="primary">Necator_chrIII.g8995</name>
    <name evidence="4" type="ORF">RB195_008230</name>
</gene>
<dbReference type="Pfam" id="PF00535">
    <property type="entry name" value="Glycos_transf_2"/>
    <property type="match status" value="1"/>
</dbReference>
<name>A0ABR1CMK7_NECAM</name>
<dbReference type="Proteomes" id="UP001303046">
    <property type="component" value="Unassembled WGS sequence"/>
</dbReference>
<organism evidence="4 5">
    <name type="scientific">Necator americanus</name>
    <name type="common">Human hookworm</name>
    <dbReference type="NCBI Taxonomy" id="51031"/>
    <lineage>
        <taxon>Eukaryota</taxon>
        <taxon>Metazoa</taxon>
        <taxon>Ecdysozoa</taxon>
        <taxon>Nematoda</taxon>
        <taxon>Chromadorea</taxon>
        <taxon>Rhabditida</taxon>
        <taxon>Rhabditina</taxon>
        <taxon>Rhabditomorpha</taxon>
        <taxon>Strongyloidea</taxon>
        <taxon>Ancylostomatidae</taxon>
        <taxon>Bunostominae</taxon>
        <taxon>Necator</taxon>
    </lineage>
</organism>
<reference evidence="4 5" key="1">
    <citation type="submission" date="2023-08" db="EMBL/GenBank/DDBJ databases">
        <title>A Necator americanus chromosomal reference genome.</title>
        <authorList>
            <person name="Ilik V."/>
            <person name="Petrzelkova K.J."/>
            <person name="Pardy F."/>
            <person name="Fuh T."/>
            <person name="Niatou-Singa F.S."/>
            <person name="Gouil Q."/>
            <person name="Baker L."/>
            <person name="Ritchie M.E."/>
            <person name="Jex A.R."/>
            <person name="Gazzola D."/>
            <person name="Li H."/>
            <person name="Toshio Fujiwara R."/>
            <person name="Zhan B."/>
            <person name="Aroian R.V."/>
            <person name="Pafco B."/>
            <person name="Schwarz E.M."/>
        </authorList>
    </citation>
    <scope>NUCLEOTIDE SEQUENCE [LARGE SCALE GENOMIC DNA]</scope>
    <source>
        <strain evidence="4 5">Aroian</strain>
        <tissue evidence="4">Whole animal</tissue>
    </source>
</reference>
<dbReference type="SUPFAM" id="SSF53448">
    <property type="entry name" value="Nucleotide-diphospho-sugar transferases"/>
    <property type="match status" value="1"/>
</dbReference>
<evidence type="ECO:0000313" key="5">
    <source>
        <dbReference type="Proteomes" id="UP001303046"/>
    </source>
</evidence>
<dbReference type="PANTHER" id="PTHR11675">
    <property type="entry name" value="N-ACETYLGALACTOSAMINYLTRANSFERASE"/>
    <property type="match status" value="1"/>
</dbReference>
<dbReference type="Gene3D" id="3.90.550.10">
    <property type="entry name" value="Spore Coat Polysaccharide Biosynthesis Protein SpsA, Chain A"/>
    <property type="match status" value="1"/>
</dbReference>
<sequence>MRLFLTSRQRSRLINWIIFCVAVFLFITWNREGAKLYKTNHVGRTHLIPNYTIRRFGPGENGEGVYLEGEEKRTGEEQVKKYFMNVLASDKISLDRSIPDSRSRACLALSYPKSLPTASVVIIFTDEFLSALLRTVHSVVNRTPPHLLKEIILVDDDSNRVELKEALDNHLKRFGSLVTLIRSTERLGLIRAKLRGAREATGDVLVFLDSHCEANAGW</sequence>
<keyword evidence="1" id="KW-1015">Disulfide bond</keyword>
<keyword evidence="5" id="KW-1185">Reference proteome</keyword>
<keyword evidence="2" id="KW-0812">Transmembrane</keyword>
<evidence type="ECO:0000313" key="4">
    <source>
        <dbReference type="EMBL" id="KAK6739604.1"/>
    </source>
</evidence>
<keyword evidence="2" id="KW-1133">Transmembrane helix</keyword>
<evidence type="ECO:0000259" key="3">
    <source>
        <dbReference type="Pfam" id="PF00535"/>
    </source>
</evidence>
<protein>
    <recommendedName>
        <fullName evidence="3">Glycosyltransferase 2-like domain-containing protein</fullName>
    </recommendedName>
</protein>
<comment type="caution">
    <text evidence="4">The sequence shown here is derived from an EMBL/GenBank/DDBJ whole genome shotgun (WGS) entry which is preliminary data.</text>
</comment>
<proteinExistence type="predicted"/>
<accession>A0ABR1CMK7</accession>
<feature type="transmembrane region" description="Helical" evidence="2">
    <location>
        <begin position="12"/>
        <end position="29"/>
    </location>
</feature>
<feature type="domain" description="Glycosyltransferase 2-like" evidence="3">
    <location>
        <begin position="119"/>
        <end position="218"/>
    </location>
</feature>
<dbReference type="InterPro" id="IPR001173">
    <property type="entry name" value="Glyco_trans_2-like"/>
</dbReference>
<evidence type="ECO:0000256" key="2">
    <source>
        <dbReference type="SAM" id="Phobius"/>
    </source>
</evidence>
<dbReference type="EMBL" id="JAVFWL010000003">
    <property type="protein sequence ID" value="KAK6739604.1"/>
    <property type="molecule type" value="Genomic_DNA"/>
</dbReference>